<feature type="signal peptide" evidence="2">
    <location>
        <begin position="1"/>
        <end position="19"/>
    </location>
</feature>
<dbReference type="EMBL" id="JAAIIH010000002">
    <property type="protein sequence ID" value="NMN00139.1"/>
    <property type="molecule type" value="Genomic_DNA"/>
</dbReference>
<dbReference type="SUPFAM" id="SSF56112">
    <property type="entry name" value="Protein kinase-like (PK-like)"/>
    <property type="match status" value="1"/>
</dbReference>
<dbReference type="Pfam" id="PF01636">
    <property type="entry name" value="APH"/>
    <property type="match status" value="1"/>
</dbReference>
<keyword evidence="2" id="KW-0732">Signal</keyword>
<keyword evidence="4" id="KW-0808">Transferase</keyword>
<proteinExistence type="predicted"/>
<feature type="region of interest" description="Disordered" evidence="1">
    <location>
        <begin position="324"/>
        <end position="399"/>
    </location>
</feature>
<evidence type="ECO:0000313" key="4">
    <source>
        <dbReference type="EMBL" id="NMN00139.1"/>
    </source>
</evidence>
<sequence length="463" mass="48720">MYYCGNVTFSSYYTLAALASAAAPGLTVTGVRDGAGTGDADAALGIRNAVIQDGTGHLYDVVAADGDKARTLLKRRVKAARTLAEAKEPAGLSFGIERVLKFVAGDEEHSPTGGTALLIMQHVEGVAKPLETLTTDECSSVGTAIGAIHRLRGTFLTDAKYPSYSTEQIHAQLIAWIARLKQAGHVPPEITSSWSRVVETEGLWDFATCPVHGGFDDGDLLFSGSGLTAVHHWQSMQINDPARDLAWIFGKLDETHRNAVIAAYGRMMGSRLDDLIMLRANLWLQMEQVGDFIDAIDRADNARIIQFKAQVERLAHQLAMLSADSAPRRDPGAARGNGQSSSTITVGTLLGDAPARGAARPAPAPETAVGMRSATRTTVPLRGAYDDIRPNTPRVPTMPDVPVANVVHLDGDAAGTMGATGAIGRTGAAAKASGDAETVVIPAQSGGGDAKPDDMATVTLHRP</sequence>
<dbReference type="InterPro" id="IPR002575">
    <property type="entry name" value="Aminoglycoside_PTrfase"/>
</dbReference>
<feature type="region of interest" description="Disordered" evidence="1">
    <location>
        <begin position="442"/>
        <end position="463"/>
    </location>
</feature>
<accession>A0A7Y0F1G6</accession>
<feature type="chain" id="PRO_5038602657" evidence="2">
    <location>
        <begin position="20"/>
        <end position="463"/>
    </location>
</feature>
<dbReference type="AlphaFoldDB" id="A0A7Y0F1G6"/>
<dbReference type="GO" id="GO:0016740">
    <property type="term" value="F:transferase activity"/>
    <property type="evidence" value="ECO:0007669"/>
    <property type="project" value="UniProtKB-KW"/>
</dbReference>
<evidence type="ECO:0000313" key="5">
    <source>
        <dbReference type="Proteomes" id="UP000588277"/>
    </source>
</evidence>
<comment type="caution">
    <text evidence="4">The sequence shown here is derived from an EMBL/GenBank/DDBJ whole genome shotgun (WGS) entry which is preliminary data.</text>
</comment>
<evidence type="ECO:0000259" key="3">
    <source>
        <dbReference type="Pfam" id="PF01636"/>
    </source>
</evidence>
<feature type="compositionally biased region" description="Polar residues" evidence="1">
    <location>
        <begin position="337"/>
        <end position="346"/>
    </location>
</feature>
<keyword evidence="5" id="KW-1185">Reference proteome</keyword>
<feature type="domain" description="Aminoglycoside phosphotransferase" evidence="3">
    <location>
        <begin position="99"/>
        <end position="267"/>
    </location>
</feature>
<organism evidence="4 5">
    <name type="scientific">Bifidobacterium moraviense</name>
    <dbReference type="NCBI Taxonomy" id="2675323"/>
    <lineage>
        <taxon>Bacteria</taxon>
        <taxon>Bacillati</taxon>
        <taxon>Actinomycetota</taxon>
        <taxon>Actinomycetes</taxon>
        <taxon>Bifidobacteriales</taxon>
        <taxon>Bifidobacteriaceae</taxon>
        <taxon>Bifidobacterium</taxon>
    </lineage>
</organism>
<dbReference type="Proteomes" id="UP000588277">
    <property type="component" value="Unassembled WGS sequence"/>
</dbReference>
<dbReference type="InterPro" id="IPR011009">
    <property type="entry name" value="Kinase-like_dom_sf"/>
</dbReference>
<evidence type="ECO:0000256" key="2">
    <source>
        <dbReference type="SAM" id="SignalP"/>
    </source>
</evidence>
<name>A0A7Y0F1G6_9BIFI</name>
<reference evidence="4 5" key="1">
    <citation type="submission" date="2020-02" db="EMBL/GenBank/DDBJ databases">
        <title>Characterization of phylogenetic diversity of novel bifidobacterial species isolated in Czech ZOOs.</title>
        <authorList>
            <person name="Lugli G.A."/>
            <person name="Vera N.B."/>
            <person name="Ventura M."/>
        </authorList>
    </citation>
    <scope>NUCLEOTIDE SEQUENCE [LARGE SCALE GENOMIC DNA]</scope>
    <source>
        <strain evidence="4 5">DSM 109958</strain>
    </source>
</reference>
<evidence type="ECO:0000256" key="1">
    <source>
        <dbReference type="SAM" id="MobiDB-lite"/>
    </source>
</evidence>
<protein>
    <submittedName>
        <fullName evidence="4">Aminoglycoside phosphotransferase</fullName>
    </submittedName>
</protein>
<gene>
    <name evidence="4" type="ORF">G1C96_0716</name>
</gene>
<dbReference type="Gene3D" id="3.90.1200.10">
    <property type="match status" value="1"/>
</dbReference>